<dbReference type="AlphaFoldDB" id="A0A0D5NK87"/>
<name>A0A0D5NK87_9BACL</name>
<gene>
    <name evidence="8" type="ORF">VN24_13640</name>
</gene>
<dbReference type="PATRIC" id="fig|1126833.4.peg.2972"/>
<dbReference type="PANTHER" id="PTHR30405">
    <property type="entry name" value="TRANSPOSASE"/>
    <property type="match status" value="1"/>
</dbReference>
<protein>
    <submittedName>
        <fullName evidence="8">Transposase</fullName>
    </submittedName>
</protein>
<dbReference type="GO" id="GO:0006310">
    <property type="term" value="P:DNA recombination"/>
    <property type="evidence" value="ECO:0007669"/>
    <property type="project" value="UniProtKB-KW"/>
</dbReference>
<dbReference type="KEGG" id="pbj:VN24_13640"/>
<evidence type="ECO:0000313" key="9">
    <source>
        <dbReference type="Proteomes" id="UP000032633"/>
    </source>
</evidence>
<keyword evidence="5" id="KW-0233">DNA recombination</keyword>
<dbReference type="RefSeq" id="WP_045670851.1">
    <property type="nucleotide sequence ID" value="NZ_CP011058.1"/>
</dbReference>
<dbReference type="GO" id="GO:0003677">
    <property type="term" value="F:DNA binding"/>
    <property type="evidence" value="ECO:0007669"/>
    <property type="project" value="UniProtKB-KW"/>
</dbReference>
<keyword evidence="3" id="KW-0815">Transposition</keyword>
<accession>A0A0D5NK87</accession>
<feature type="domain" description="Cas12f1-like TNB" evidence="7">
    <location>
        <begin position="290"/>
        <end position="357"/>
    </location>
</feature>
<dbReference type="GO" id="GO:0032196">
    <property type="term" value="P:transposition"/>
    <property type="evidence" value="ECO:0007669"/>
    <property type="project" value="UniProtKB-KW"/>
</dbReference>
<evidence type="ECO:0000256" key="3">
    <source>
        <dbReference type="ARBA" id="ARBA00022578"/>
    </source>
</evidence>
<evidence type="ECO:0000256" key="4">
    <source>
        <dbReference type="ARBA" id="ARBA00023125"/>
    </source>
</evidence>
<evidence type="ECO:0000259" key="6">
    <source>
        <dbReference type="Pfam" id="PF01385"/>
    </source>
</evidence>
<dbReference type="InterPro" id="IPR001959">
    <property type="entry name" value="Transposase"/>
</dbReference>
<keyword evidence="4" id="KW-0238">DNA-binding</keyword>
<dbReference type="OrthoDB" id="4278026at2"/>
<evidence type="ECO:0000256" key="1">
    <source>
        <dbReference type="ARBA" id="ARBA00008761"/>
    </source>
</evidence>
<evidence type="ECO:0000256" key="2">
    <source>
        <dbReference type="ARBA" id="ARBA00011044"/>
    </source>
</evidence>
<dbReference type="Pfam" id="PF01385">
    <property type="entry name" value="OrfB_IS605"/>
    <property type="match status" value="1"/>
</dbReference>
<dbReference type="EMBL" id="CP011058">
    <property type="protein sequence ID" value="AJY75422.1"/>
    <property type="molecule type" value="Genomic_DNA"/>
</dbReference>
<dbReference type="NCBIfam" id="NF040570">
    <property type="entry name" value="guided_TnpB"/>
    <property type="match status" value="1"/>
</dbReference>
<feature type="domain" description="Probable transposase IS891/IS1136/IS1341" evidence="6">
    <location>
        <begin position="161"/>
        <end position="267"/>
    </location>
</feature>
<evidence type="ECO:0000259" key="7">
    <source>
        <dbReference type="Pfam" id="PF07282"/>
    </source>
</evidence>
<evidence type="ECO:0000256" key="5">
    <source>
        <dbReference type="ARBA" id="ARBA00023172"/>
    </source>
</evidence>
<sequence>MQMTITAKIKINPTSEQIELLRNTLHAYRTGCNYVSALVFETKQLAQAKLHNITYERLRSCFSLRSQMAQSVMKTVIARYQSLKSNGHDWTKVQFRKPEYDLVWNRDYSLIQGLFSINTLGGRVKVPFETKGMEQYFDGTWSFGTAKLVNKYGKFYLHIPMTKEIPTASEHTISQVAGVDMGIHFVAVSYDSQGKSLFFNGRLIKNKRSIYKHMRKQLQQLGTASARRKLKRIGQRENRWMSDVNHQVSKALVERYGANTLFVVEDLSGVRQVTERVRVKNRYETVSWAFYQLRQMIEYKALMAGSRMIAVDPRFTSQTCPKCGHTEKGNRNKKKHTFCCKTCGYQSNDDRIGAMNLQRKGIEYIVEVTAQA</sequence>
<dbReference type="NCBIfam" id="TIGR01766">
    <property type="entry name" value="IS200/IS605 family accessory protein TnpB-like domain"/>
    <property type="match status" value="1"/>
</dbReference>
<dbReference type="Proteomes" id="UP000032633">
    <property type="component" value="Chromosome"/>
</dbReference>
<comment type="similarity">
    <text evidence="2">In the N-terminal section; belongs to the transposase 2 family.</text>
</comment>
<dbReference type="InterPro" id="IPR010095">
    <property type="entry name" value="Cas12f1-like_TNB"/>
</dbReference>
<reference evidence="9" key="2">
    <citation type="submission" date="2015-03" db="EMBL/GenBank/DDBJ databases">
        <title>Genome sequence of Paenibacillus beijingensis strain DSM 24997T.</title>
        <authorList>
            <person name="Kwak Y."/>
            <person name="Shin J.-H."/>
        </authorList>
    </citation>
    <scope>NUCLEOTIDE SEQUENCE [LARGE SCALE GENOMIC DNA]</scope>
    <source>
        <strain evidence="9">DSM 24997</strain>
    </source>
</reference>
<dbReference type="HOGENOM" id="CLU_032903_3_2_9"/>
<keyword evidence="9" id="KW-1185">Reference proteome</keyword>
<reference evidence="8 9" key="1">
    <citation type="journal article" date="2015" name="J. Biotechnol.">
        <title>Complete genome sequence of Paenibacillus beijingensis 7188(T) (=DSM 24997(T)), a novel rhizobacterium from jujube garden soil.</title>
        <authorList>
            <person name="Kwak Y."/>
            <person name="Shin J.H."/>
        </authorList>
    </citation>
    <scope>NUCLEOTIDE SEQUENCE [LARGE SCALE GENOMIC DNA]</scope>
    <source>
        <strain evidence="8 9">DSM 24997</strain>
    </source>
</reference>
<organism evidence="8 9">
    <name type="scientific">Paenibacillus beijingensis</name>
    <dbReference type="NCBI Taxonomy" id="1126833"/>
    <lineage>
        <taxon>Bacteria</taxon>
        <taxon>Bacillati</taxon>
        <taxon>Bacillota</taxon>
        <taxon>Bacilli</taxon>
        <taxon>Bacillales</taxon>
        <taxon>Paenibacillaceae</taxon>
        <taxon>Paenibacillus</taxon>
    </lineage>
</organism>
<proteinExistence type="inferred from homology"/>
<dbReference type="STRING" id="1126833.VN24_13640"/>
<evidence type="ECO:0000313" key="8">
    <source>
        <dbReference type="EMBL" id="AJY75422.1"/>
    </source>
</evidence>
<dbReference type="Pfam" id="PF07282">
    <property type="entry name" value="Cas12f1-like_TNB"/>
    <property type="match status" value="1"/>
</dbReference>
<comment type="similarity">
    <text evidence="1">In the C-terminal section; belongs to the transposase 35 family.</text>
</comment>
<dbReference type="InterPro" id="IPR051399">
    <property type="entry name" value="RNA-guided_DNA_endo/Transpos"/>
</dbReference>
<dbReference type="PANTHER" id="PTHR30405:SF11">
    <property type="entry name" value="RNA-GUIDED DNA ENDONUCLEASE RV2885C-RELATED"/>
    <property type="match status" value="1"/>
</dbReference>